<evidence type="ECO:0000313" key="3">
    <source>
        <dbReference type="Proteomes" id="UP000280825"/>
    </source>
</evidence>
<sequence>MSPENEFLKPIGENTITEKDNFVPISQTTTQQIKSKDSNFIFFFGTGGSGKSVILASMLYYMSSQSGAIRPKLNTPNTKEAEILLYDFLDNLRQGILPERSFRDKVTRLDLVFEPNNKSKKVNPINLTFLETSGENHYEIKRGGHYHSSIEEYLSANIPLNFILVTGYDTSHQDDALIVTFLNELERKGKSLKSVNAILVVSKWDKSGSTGVASPEQLEHFVNERLPMTSQRLHTYGLNMTYFTIGNVEINAKGEERLTSLNLQTAQVLTEWLYSSITGIDINYEGTFWERLFN</sequence>
<comment type="caution">
    <text evidence="2">The sequence shown here is derived from an EMBL/GenBank/DDBJ whole genome shotgun (WGS) entry which is preliminary data.</text>
</comment>
<keyword evidence="1" id="KW-0472">Membrane</keyword>
<keyword evidence="1" id="KW-0812">Transmembrane</keyword>
<dbReference type="EMBL" id="RYDJ01000026">
    <property type="protein sequence ID" value="RTZ01446.1"/>
    <property type="molecule type" value="Genomic_DNA"/>
</dbReference>
<dbReference type="RefSeq" id="WP_126563036.1">
    <property type="nucleotide sequence ID" value="NZ_RYDJ01000026.1"/>
</dbReference>
<name>A0A432CGI8_9FLAO</name>
<proteinExistence type="predicted"/>
<keyword evidence="3" id="KW-1185">Reference proteome</keyword>
<evidence type="ECO:0000313" key="2">
    <source>
        <dbReference type="EMBL" id="RTZ01446.1"/>
    </source>
</evidence>
<dbReference type="SUPFAM" id="SSF52540">
    <property type="entry name" value="P-loop containing nucleoside triphosphate hydrolases"/>
    <property type="match status" value="1"/>
</dbReference>
<feature type="transmembrane region" description="Helical" evidence="1">
    <location>
        <begin position="40"/>
        <end position="62"/>
    </location>
</feature>
<reference evidence="2 3" key="1">
    <citation type="submission" date="2018-12" db="EMBL/GenBank/DDBJ databases">
        <title>Flavobacterium sp. nov., isolated from glacier ice.</title>
        <authorList>
            <person name="Liu Q."/>
            <person name="Xin Y.-H."/>
        </authorList>
    </citation>
    <scope>NUCLEOTIDE SEQUENCE [LARGE SCALE GENOMIC DNA]</scope>
    <source>
        <strain evidence="2 3">RB1N8</strain>
    </source>
</reference>
<organism evidence="2 3">
    <name type="scientific">Flavobacterium bomense</name>
    <dbReference type="NCBI Taxonomy" id="2497483"/>
    <lineage>
        <taxon>Bacteria</taxon>
        <taxon>Pseudomonadati</taxon>
        <taxon>Bacteroidota</taxon>
        <taxon>Flavobacteriia</taxon>
        <taxon>Flavobacteriales</taxon>
        <taxon>Flavobacteriaceae</taxon>
        <taxon>Flavobacterium</taxon>
    </lineage>
</organism>
<evidence type="ECO:0000256" key="1">
    <source>
        <dbReference type="SAM" id="Phobius"/>
    </source>
</evidence>
<dbReference type="AlphaFoldDB" id="A0A432CGI8"/>
<gene>
    <name evidence="2" type="ORF">EKL98_15000</name>
</gene>
<accession>A0A432CGI8</accession>
<protein>
    <submittedName>
        <fullName evidence="2">Uncharacterized protein</fullName>
    </submittedName>
</protein>
<keyword evidence="1" id="KW-1133">Transmembrane helix</keyword>
<dbReference type="InterPro" id="IPR027417">
    <property type="entry name" value="P-loop_NTPase"/>
</dbReference>
<dbReference type="Proteomes" id="UP000280825">
    <property type="component" value="Unassembled WGS sequence"/>
</dbReference>